<evidence type="ECO:0000256" key="5">
    <source>
        <dbReference type="ARBA" id="ARBA00018677"/>
    </source>
</evidence>
<evidence type="ECO:0000313" key="14">
    <source>
        <dbReference type="Proteomes" id="UP000749559"/>
    </source>
</evidence>
<keyword evidence="9" id="KW-0249">Electron transport</keyword>
<evidence type="ECO:0000256" key="8">
    <source>
        <dbReference type="ARBA" id="ARBA00022792"/>
    </source>
</evidence>
<dbReference type="PANTHER" id="PTHR20900">
    <property type="entry name" value="NADH:UBIQUINONE OXIDOREDUCTASE B18-LIKE SUBUNIT"/>
    <property type="match status" value="1"/>
</dbReference>
<dbReference type="OrthoDB" id="268414at2759"/>
<dbReference type="GO" id="GO:0005743">
    <property type="term" value="C:mitochondrial inner membrane"/>
    <property type="evidence" value="ECO:0007669"/>
    <property type="project" value="UniProtKB-SubCell"/>
</dbReference>
<evidence type="ECO:0000313" key="13">
    <source>
        <dbReference type="EMBL" id="CAH1773501.1"/>
    </source>
</evidence>
<comment type="caution">
    <text evidence="13">The sequence shown here is derived from an EMBL/GenBank/DDBJ whole genome shotgun (WGS) entry which is preliminary data.</text>
</comment>
<reference evidence="13" key="1">
    <citation type="submission" date="2022-03" db="EMBL/GenBank/DDBJ databases">
        <authorList>
            <person name="Martin C."/>
        </authorList>
    </citation>
    <scope>NUCLEOTIDE SEQUENCE</scope>
</reference>
<dbReference type="PANTHER" id="PTHR20900:SF0">
    <property type="entry name" value="NADH DEHYDROGENASE [UBIQUINONE] 1 BETA SUBCOMPLEX SUBUNIT 7"/>
    <property type="match status" value="1"/>
</dbReference>
<keyword evidence="10" id="KW-0496">Mitochondrion</keyword>
<name>A0A8J1U9F3_OWEFU</name>
<evidence type="ECO:0000256" key="4">
    <source>
        <dbReference type="ARBA" id="ARBA00008006"/>
    </source>
</evidence>
<keyword evidence="11" id="KW-0472">Membrane</keyword>
<comment type="function">
    <text evidence="1">Accessory subunit of the mitochondrial membrane respiratory chain NADH dehydrogenase (Complex I), that is believed not to be involved in catalysis. Complex I functions in the transfer of electrons from NADH to the respiratory chain. The immediate electron acceptor for the enzyme is believed to be ubiquinone.</text>
</comment>
<evidence type="ECO:0000256" key="12">
    <source>
        <dbReference type="ARBA" id="ARBA00023157"/>
    </source>
</evidence>
<accession>A0A8J1U9F3</accession>
<sequence>MGHVISTYTNPDSMPRYQEPPTFDPLLGFPEGRKERVMQVTEEEMLAMNISKNQRDYCVHKLMEYKKCRNEKFPYVASCAHERHDWDLCVYDDFVLRMKEYEREKRLIQRQARKQAKANREELIA</sequence>
<dbReference type="GO" id="GO:0005758">
    <property type="term" value="C:mitochondrial intermembrane space"/>
    <property type="evidence" value="ECO:0007669"/>
    <property type="project" value="UniProtKB-SubCell"/>
</dbReference>
<keyword evidence="14" id="KW-1185">Reference proteome</keyword>
<dbReference type="EMBL" id="CAIIXF020000001">
    <property type="protein sequence ID" value="CAH1773501.1"/>
    <property type="molecule type" value="Genomic_DNA"/>
</dbReference>
<evidence type="ECO:0000256" key="11">
    <source>
        <dbReference type="ARBA" id="ARBA00023136"/>
    </source>
</evidence>
<evidence type="ECO:0000256" key="2">
    <source>
        <dbReference type="ARBA" id="ARBA00004569"/>
    </source>
</evidence>
<dbReference type="Proteomes" id="UP000749559">
    <property type="component" value="Unassembled WGS sequence"/>
</dbReference>
<evidence type="ECO:0000256" key="10">
    <source>
        <dbReference type="ARBA" id="ARBA00023128"/>
    </source>
</evidence>
<keyword evidence="7" id="KW-0679">Respiratory chain</keyword>
<organism evidence="13 14">
    <name type="scientific">Owenia fusiformis</name>
    <name type="common">Polychaete worm</name>
    <dbReference type="NCBI Taxonomy" id="6347"/>
    <lineage>
        <taxon>Eukaryota</taxon>
        <taxon>Metazoa</taxon>
        <taxon>Spiralia</taxon>
        <taxon>Lophotrochozoa</taxon>
        <taxon>Annelida</taxon>
        <taxon>Polychaeta</taxon>
        <taxon>Sedentaria</taxon>
        <taxon>Canalipalpata</taxon>
        <taxon>Sabellida</taxon>
        <taxon>Oweniida</taxon>
        <taxon>Oweniidae</taxon>
        <taxon>Owenia</taxon>
    </lineage>
</organism>
<proteinExistence type="inferred from homology"/>
<protein>
    <recommendedName>
        <fullName evidence="5">NADH dehydrogenase [ubiquinone] 1 beta subcomplex subunit 7</fullName>
    </recommendedName>
</protein>
<comment type="subcellular location">
    <subcellularLocation>
        <location evidence="3">Mitochondrion inner membrane</location>
        <topology evidence="3">Peripheral membrane protein</topology>
    </subcellularLocation>
    <subcellularLocation>
        <location evidence="2">Mitochondrion intermembrane space</location>
    </subcellularLocation>
</comment>
<dbReference type="Pfam" id="PF05676">
    <property type="entry name" value="NDUF_B7"/>
    <property type="match status" value="1"/>
</dbReference>
<gene>
    <name evidence="13" type="ORF">OFUS_LOCUS1091</name>
</gene>
<evidence type="ECO:0000256" key="9">
    <source>
        <dbReference type="ARBA" id="ARBA00022982"/>
    </source>
</evidence>
<keyword evidence="8" id="KW-0999">Mitochondrion inner membrane</keyword>
<keyword evidence="12" id="KW-1015">Disulfide bond</keyword>
<keyword evidence="6" id="KW-0813">Transport</keyword>
<evidence type="ECO:0000256" key="3">
    <source>
        <dbReference type="ARBA" id="ARBA00004637"/>
    </source>
</evidence>
<dbReference type="AlphaFoldDB" id="A0A8J1U9F3"/>
<comment type="similarity">
    <text evidence="4">Belongs to the complex I NDUFB7 subunit family.</text>
</comment>
<evidence type="ECO:0000256" key="1">
    <source>
        <dbReference type="ARBA" id="ARBA00003195"/>
    </source>
</evidence>
<evidence type="ECO:0000256" key="7">
    <source>
        <dbReference type="ARBA" id="ARBA00022660"/>
    </source>
</evidence>
<dbReference type="InterPro" id="IPR008698">
    <property type="entry name" value="NDUB7"/>
</dbReference>
<evidence type="ECO:0000256" key="6">
    <source>
        <dbReference type="ARBA" id="ARBA00022448"/>
    </source>
</evidence>